<dbReference type="EMBL" id="JAFBMS010000213">
    <property type="protein sequence ID" value="KAG9333154.1"/>
    <property type="molecule type" value="Genomic_DNA"/>
</dbReference>
<name>A0A8T2MZ29_9TELE</name>
<organism evidence="1 2">
    <name type="scientific">Albula glossodonta</name>
    <name type="common">roundjaw bonefish</name>
    <dbReference type="NCBI Taxonomy" id="121402"/>
    <lineage>
        <taxon>Eukaryota</taxon>
        <taxon>Metazoa</taxon>
        <taxon>Chordata</taxon>
        <taxon>Craniata</taxon>
        <taxon>Vertebrata</taxon>
        <taxon>Euteleostomi</taxon>
        <taxon>Actinopterygii</taxon>
        <taxon>Neopterygii</taxon>
        <taxon>Teleostei</taxon>
        <taxon>Albuliformes</taxon>
        <taxon>Albulidae</taxon>
        <taxon>Albula</taxon>
    </lineage>
</organism>
<evidence type="ECO:0000313" key="1">
    <source>
        <dbReference type="EMBL" id="KAG9333154.1"/>
    </source>
</evidence>
<keyword evidence="2" id="KW-1185">Reference proteome</keyword>
<dbReference type="AlphaFoldDB" id="A0A8T2MZ29"/>
<sequence>MGKVVGCVSVGVLMGKHGHTQFVAGLVDFGVEGAVQWGADLHVSTPRAAQDSQQLLPGTVKALAVVPAQCRLIQWVHSIWRVAVPRNRQLHIPQSRECR</sequence>
<evidence type="ECO:0000313" key="2">
    <source>
        <dbReference type="Proteomes" id="UP000824540"/>
    </source>
</evidence>
<gene>
    <name evidence="1" type="ORF">JZ751_013412</name>
</gene>
<comment type="caution">
    <text evidence="1">The sequence shown here is derived from an EMBL/GenBank/DDBJ whole genome shotgun (WGS) entry which is preliminary data.</text>
</comment>
<dbReference type="Proteomes" id="UP000824540">
    <property type="component" value="Unassembled WGS sequence"/>
</dbReference>
<accession>A0A8T2MZ29</accession>
<reference evidence="1" key="1">
    <citation type="thesis" date="2021" institute="BYU ScholarsArchive" country="Provo, UT, USA">
        <title>Applications of and Algorithms for Genome Assembly and Genomic Analyses with an Emphasis on Marine Teleosts.</title>
        <authorList>
            <person name="Pickett B.D."/>
        </authorList>
    </citation>
    <scope>NUCLEOTIDE SEQUENCE</scope>
    <source>
        <strain evidence="1">HI-2016</strain>
    </source>
</reference>
<protein>
    <submittedName>
        <fullName evidence="1">Uncharacterized protein</fullName>
    </submittedName>
</protein>
<proteinExistence type="predicted"/>